<keyword evidence="3" id="KW-1185">Reference proteome</keyword>
<organism evidence="2 3">
    <name type="scientific">Erpetoichthys calabaricus</name>
    <name type="common">Rope fish</name>
    <name type="synonym">Calamoichthys calabaricus</name>
    <dbReference type="NCBI Taxonomy" id="27687"/>
    <lineage>
        <taxon>Eukaryota</taxon>
        <taxon>Metazoa</taxon>
        <taxon>Chordata</taxon>
        <taxon>Craniata</taxon>
        <taxon>Vertebrata</taxon>
        <taxon>Euteleostomi</taxon>
        <taxon>Actinopterygii</taxon>
        <taxon>Polypteriformes</taxon>
        <taxon>Polypteridae</taxon>
        <taxon>Erpetoichthys</taxon>
    </lineage>
</organism>
<reference evidence="2" key="1">
    <citation type="submission" date="2021-06" db="EMBL/GenBank/DDBJ databases">
        <authorList>
            <consortium name="Wellcome Sanger Institute Data Sharing"/>
        </authorList>
    </citation>
    <scope>NUCLEOTIDE SEQUENCE [LARGE SCALE GENOMIC DNA]</scope>
</reference>
<name>A0A8C4SLJ7_ERPCA</name>
<protein>
    <recommendedName>
        <fullName evidence="1">TAR DNA-binding protein 43 N-terminal domain-containing protein</fullName>
    </recommendedName>
</protein>
<dbReference type="InterPro" id="IPR041105">
    <property type="entry name" value="TDP-43_N"/>
</dbReference>
<dbReference type="Proteomes" id="UP000694620">
    <property type="component" value="Chromosome 13"/>
</dbReference>
<feature type="domain" description="TAR DNA-binding protein 43 N-terminal" evidence="1">
    <location>
        <begin position="30"/>
        <end position="63"/>
    </location>
</feature>
<dbReference type="AlphaFoldDB" id="A0A8C4SLJ7"/>
<reference evidence="2" key="3">
    <citation type="submission" date="2025-09" db="UniProtKB">
        <authorList>
            <consortium name="Ensembl"/>
        </authorList>
    </citation>
    <scope>IDENTIFICATION</scope>
</reference>
<accession>A0A8C4SLJ7</accession>
<dbReference type="GeneTree" id="ENSGT00940000165618"/>
<proteinExistence type="predicted"/>
<evidence type="ECO:0000259" key="1">
    <source>
        <dbReference type="Pfam" id="PF18694"/>
    </source>
</evidence>
<evidence type="ECO:0000313" key="2">
    <source>
        <dbReference type="Ensembl" id="ENSECRP00000018277.1"/>
    </source>
</evidence>
<sequence>VKKELLRITYDTHTTISFLKFGDQNHTQYCPSEDDGIVLLSTITAQFPGISGLLHWNSVSKCMVGGVGILHGLEIDWDNLVYVLKTRISKKKNGN</sequence>
<dbReference type="Ensembl" id="ENSECRT00000018647.1">
    <property type="protein sequence ID" value="ENSECRP00000018277.1"/>
    <property type="gene ID" value="ENSECRG00000012221.1"/>
</dbReference>
<reference evidence="2" key="2">
    <citation type="submission" date="2025-08" db="UniProtKB">
        <authorList>
            <consortium name="Ensembl"/>
        </authorList>
    </citation>
    <scope>IDENTIFICATION</scope>
</reference>
<dbReference type="Pfam" id="PF18694">
    <property type="entry name" value="TDP-43_N"/>
    <property type="match status" value="1"/>
</dbReference>
<evidence type="ECO:0000313" key="3">
    <source>
        <dbReference type="Proteomes" id="UP000694620"/>
    </source>
</evidence>